<evidence type="ECO:0000259" key="3">
    <source>
        <dbReference type="Pfam" id="PF04183"/>
    </source>
</evidence>
<comment type="pathway">
    <text evidence="1">Siderophore biosynthesis.</text>
</comment>
<dbReference type="InterPro" id="IPR022770">
    <property type="entry name" value="IucA/IucC-like_C"/>
</dbReference>
<dbReference type="Proteomes" id="UP000199159">
    <property type="component" value="Unassembled WGS sequence"/>
</dbReference>
<reference evidence="6" key="1">
    <citation type="submission" date="2016-10" db="EMBL/GenBank/DDBJ databases">
        <authorList>
            <person name="Varghese N."/>
            <person name="Submissions S."/>
        </authorList>
    </citation>
    <scope>NUCLEOTIDE SEQUENCE [LARGE SCALE GENOMIC DNA]</scope>
    <source>
        <strain evidence="6">IBRC-M10078</strain>
    </source>
</reference>
<organism evidence="5 6">
    <name type="scientific">Litchfieldia salsa</name>
    <dbReference type="NCBI Taxonomy" id="930152"/>
    <lineage>
        <taxon>Bacteria</taxon>
        <taxon>Bacillati</taxon>
        <taxon>Bacillota</taxon>
        <taxon>Bacilli</taxon>
        <taxon>Bacillales</taxon>
        <taxon>Bacillaceae</taxon>
        <taxon>Litchfieldia</taxon>
    </lineage>
</organism>
<dbReference type="RefSeq" id="WP_090851016.1">
    <property type="nucleotide sequence ID" value="NZ_FNJU01000002.1"/>
</dbReference>
<accession>A0A1H0S0V0</accession>
<proteinExistence type="inferred from homology"/>
<dbReference type="PANTHER" id="PTHR34384:SF5">
    <property type="entry name" value="L-2,3-DIAMINOPROPANOATE--CITRATE LIGASE"/>
    <property type="match status" value="1"/>
</dbReference>
<dbReference type="InterPro" id="IPR007310">
    <property type="entry name" value="Aerobactin_biosyn_IucA/IucC_N"/>
</dbReference>
<dbReference type="Pfam" id="PF06276">
    <property type="entry name" value="FhuF"/>
    <property type="match status" value="1"/>
</dbReference>
<evidence type="ECO:0000256" key="2">
    <source>
        <dbReference type="ARBA" id="ARBA00007832"/>
    </source>
</evidence>
<name>A0A1H0S0V0_9BACI</name>
<feature type="domain" description="Aerobactin siderophore biosynthesis IucA/IucC-like C-terminal" evidence="4">
    <location>
        <begin position="412"/>
        <end position="573"/>
    </location>
</feature>
<dbReference type="STRING" id="930152.SAMN05216565_102490"/>
<evidence type="ECO:0000313" key="5">
    <source>
        <dbReference type="EMBL" id="SDP35461.1"/>
    </source>
</evidence>
<dbReference type="AlphaFoldDB" id="A0A1H0S0V0"/>
<evidence type="ECO:0000259" key="4">
    <source>
        <dbReference type="Pfam" id="PF06276"/>
    </source>
</evidence>
<dbReference type="Pfam" id="PF04183">
    <property type="entry name" value="IucA_IucC"/>
    <property type="match status" value="1"/>
</dbReference>
<protein>
    <submittedName>
        <fullName evidence="5">Siderophore synthetase component</fullName>
    </submittedName>
</protein>
<evidence type="ECO:0000256" key="1">
    <source>
        <dbReference type="ARBA" id="ARBA00004924"/>
    </source>
</evidence>
<dbReference type="GO" id="GO:0019290">
    <property type="term" value="P:siderophore biosynthetic process"/>
    <property type="evidence" value="ECO:0007669"/>
    <property type="project" value="InterPro"/>
</dbReference>
<evidence type="ECO:0000313" key="6">
    <source>
        <dbReference type="Proteomes" id="UP000199159"/>
    </source>
</evidence>
<dbReference type="Gene3D" id="1.10.510.40">
    <property type="match status" value="1"/>
</dbReference>
<dbReference type="OrthoDB" id="2989563at2"/>
<dbReference type="GO" id="GO:0016881">
    <property type="term" value="F:acid-amino acid ligase activity"/>
    <property type="evidence" value="ECO:0007669"/>
    <property type="project" value="UniProtKB-ARBA"/>
</dbReference>
<keyword evidence="6" id="KW-1185">Reference proteome</keyword>
<sequence length="605" mass="70388">MYLTAKQIAVKATLEAFLNCYIREVNNGNWVKTEDWIKENLTTFLITGNDIVELELPIQGRKYAFEIFYKSKVGKHVVGITLKYCSKKHEWEREDSLVVILTFIQELHLMARRNGCDELASHTDELILRLIESYQTMTRYVEESMAGTRRAYATFIESEQSLVFGHWFHPTPKSRQGMSNWQQQSYAPELKGKFQLHYFEVDKKMITESSSVAKSASDIILQSVMKYIPDFQKSEEVCILPMHPLQAQSLLQQEEMKKALQEGTIVNIGVLGPYYSATSSIRTVYCTEEEYMYKFSIPVKVTNSLRKNQQHELKAGVVMSRLLQKLLFLDNHPSFSMIEDPAYITVDFPHMRESGFEVIIRSNIFTTGKDKGITSIAAIVQDPFPNQRSMLKEMIMTNAQVEDRSVKEVSLDWFDKYWSCSIEPIIRLYDDHGIALEAHQQNSLVDISTGYPERYYYRDNQGYYLSKSHEQVLILTEPRLIETPDLFYEDELIQERFTYYLIVNQLFSVIYRFGADQMLEETDLIELTVQKLSTLEKELKGQGKGFVQSLIHGEMLPHKANLLTRFHDVDELTAELEQSIYQELANPFVVQRKEEEYENALSYTF</sequence>
<dbReference type="InterPro" id="IPR037455">
    <property type="entry name" value="LucA/IucC-like"/>
</dbReference>
<comment type="similarity">
    <text evidence="2">Belongs to the IucA/IucC family.</text>
</comment>
<feature type="domain" description="Aerobactin siderophore biosynthesis IucA/IucC N-terminal" evidence="3">
    <location>
        <begin position="154"/>
        <end position="380"/>
    </location>
</feature>
<gene>
    <name evidence="5" type="ORF">SAMN05216565_102490</name>
</gene>
<dbReference type="EMBL" id="FNJU01000002">
    <property type="protein sequence ID" value="SDP35461.1"/>
    <property type="molecule type" value="Genomic_DNA"/>
</dbReference>
<dbReference type="PANTHER" id="PTHR34384">
    <property type="entry name" value="L-2,3-DIAMINOPROPANOATE--CITRATE LIGASE"/>
    <property type="match status" value="1"/>
</dbReference>